<dbReference type="SUPFAM" id="SSF89124">
    <property type="entry name" value="Nop domain"/>
    <property type="match status" value="1"/>
</dbReference>
<dbReference type="Proteomes" id="UP000326500">
    <property type="component" value="Unassembled WGS sequence"/>
</dbReference>
<dbReference type="Pfam" id="PF01798">
    <property type="entry name" value="Nop"/>
    <property type="match status" value="1"/>
</dbReference>
<evidence type="ECO:0000313" key="2">
    <source>
        <dbReference type="EMBL" id="SDK14548.1"/>
    </source>
</evidence>
<feature type="domain" description="Nop" evidence="1">
    <location>
        <begin position="170"/>
        <end position="284"/>
    </location>
</feature>
<dbReference type="GO" id="GO:0030515">
    <property type="term" value="F:snoRNA binding"/>
    <property type="evidence" value="ECO:0007669"/>
    <property type="project" value="InterPro"/>
</dbReference>
<name>A0A1G8ZHN7_9EURY</name>
<sequence>MLQRYWFGDVDESGCRPAGTDPARLAERAATLRTGMESYAPIEWEVARDCGVIRTREEYINLLRAVTTTLARQKIAQSYQARDVELLQMVRMLDELDNVINLLQERAAEWYQVTNPSFSRKYRSLPAKKMLAIVRRGAGGGLADVAGEIERLAGTRSRLMREVSARADEVMPNTSALIGGLVAARLLSCAGGLAALARMPGSTIQVLGSERALFSHLRGGSPPPKHGIIFQHRRVHNAPKEVRGRVARVLAAKLAIAARLDYYRGEAVPEFIEDAQARIDEAGVVR</sequence>
<dbReference type="PANTHER" id="PTHR10894:SF0">
    <property type="entry name" value="NUCLEOLAR PROTEIN 56"/>
    <property type="match status" value="1"/>
</dbReference>
<dbReference type="EMBL" id="FNFT01000004">
    <property type="protein sequence ID" value="SDK14548.1"/>
    <property type="molecule type" value="Genomic_DNA"/>
</dbReference>
<evidence type="ECO:0000313" key="3">
    <source>
        <dbReference type="Proteomes" id="UP000326500"/>
    </source>
</evidence>
<protein>
    <submittedName>
        <fullName evidence="2">rRNA biogenesis protein Nop56/Nop58</fullName>
    </submittedName>
</protein>
<dbReference type="PROSITE" id="PS51358">
    <property type="entry name" value="NOP"/>
    <property type="match status" value="1"/>
</dbReference>
<dbReference type="STRING" id="2200.GCA_001571405_01366"/>
<dbReference type="InterPro" id="IPR002687">
    <property type="entry name" value="Nop_dom"/>
</dbReference>
<gene>
    <name evidence="2" type="ORF">SAMN04488571_104188</name>
</gene>
<keyword evidence="3" id="KW-1185">Reference proteome</keyword>
<proteinExistence type="predicted"/>
<dbReference type="RefSeq" id="WP_066957358.1">
    <property type="nucleotide sequence ID" value="NZ_BCNX01000007.1"/>
</dbReference>
<dbReference type="AlphaFoldDB" id="A0A1G8ZHN7"/>
<accession>A0A1G8ZHN7</accession>
<evidence type="ECO:0000259" key="1">
    <source>
        <dbReference type="PROSITE" id="PS51358"/>
    </source>
</evidence>
<dbReference type="Gene3D" id="1.10.246.90">
    <property type="entry name" value="Nop domain"/>
    <property type="match status" value="1"/>
</dbReference>
<dbReference type="InterPro" id="IPR045056">
    <property type="entry name" value="Nop56/Nop58"/>
</dbReference>
<reference evidence="2 3" key="1">
    <citation type="submission" date="2016-10" db="EMBL/GenBank/DDBJ databases">
        <authorList>
            <person name="Varghese N."/>
            <person name="Submissions S."/>
        </authorList>
    </citation>
    <scope>NUCLEOTIDE SEQUENCE [LARGE SCALE GENOMIC DNA]</scope>
    <source>
        <strain evidence="2 3">DSM 2373</strain>
    </source>
</reference>
<dbReference type="PANTHER" id="PTHR10894">
    <property type="entry name" value="NUCLEOLAR PROTEIN 5 NUCLEOLAR PROTEIN NOP5 NOP58"/>
    <property type="match status" value="1"/>
</dbReference>
<dbReference type="InterPro" id="IPR042239">
    <property type="entry name" value="Nop_C"/>
</dbReference>
<dbReference type="InterPro" id="IPR036070">
    <property type="entry name" value="Nop_dom_sf"/>
</dbReference>
<dbReference type="Gene3D" id="1.10.287.4070">
    <property type="match status" value="1"/>
</dbReference>
<dbReference type="GO" id="GO:0031428">
    <property type="term" value="C:box C/D methylation guide snoRNP complex"/>
    <property type="evidence" value="ECO:0007669"/>
    <property type="project" value="InterPro"/>
</dbReference>
<organism evidence="2 3">
    <name type="scientific">Methanoculleus thermophilus</name>
    <dbReference type="NCBI Taxonomy" id="2200"/>
    <lineage>
        <taxon>Archaea</taxon>
        <taxon>Methanobacteriati</taxon>
        <taxon>Methanobacteriota</taxon>
        <taxon>Stenosarchaea group</taxon>
        <taxon>Methanomicrobia</taxon>
        <taxon>Methanomicrobiales</taxon>
        <taxon>Methanomicrobiaceae</taxon>
        <taxon>Methanoculleus</taxon>
    </lineage>
</organism>
<dbReference type="OrthoDB" id="11877at2157"/>